<accession>A0A9Q3PDJ8</accession>
<proteinExistence type="predicted"/>
<gene>
    <name evidence="2" type="ORF">O181_097374</name>
</gene>
<evidence type="ECO:0000313" key="3">
    <source>
        <dbReference type="Proteomes" id="UP000765509"/>
    </source>
</evidence>
<evidence type="ECO:0000256" key="1">
    <source>
        <dbReference type="SAM" id="MobiDB-lite"/>
    </source>
</evidence>
<comment type="caution">
    <text evidence="2">The sequence shown here is derived from an EMBL/GenBank/DDBJ whole genome shotgun (WGS) entry which is preliminary data.</text>
</comment>
<name>A0A9Q3PDJ8_9BASI</name>
<dbReference type="AlphaFoldDB" id="A0A9Q3PDJ8"/>
<sequence>MFSMAESWEEVGLTTQKICLKQMTWIDLIKEKKVWNPNKNIKLLERKATRIKENQAAIQAIEKYFHMEEPSQILVPQDMEEDAPSSPQKSRSFRLYKERENSSKAHK</sequence>
<reference evidence="2" key="1">
    <citation type="submission" date="2021-03" db="EMBL/GenBank/DDBJ databases">
        <title>Draft genome sequence of rust myrtle Austropuccinia psidii MF-1, a brazilian biotype.</title>
        <authorList>
            <person name="Quecine M.C."/>
            <person name="Pachon D.M.R."/>
            <person name="Bonatelli M.L."/>
            <person name="Correr F.H."/>
            <person name="Franceschini L.M."/>
            <person name="Leite T.F."/>
            <person name="Margarido G.R.A."/>
            <person name="Almeida C.A."/>
            <person name="Ferrarezi J.A."/>
            <person name="Labate C.A."/>
        </authorList>
    </citation>
    <scope>NUCLEOTIDE SEQUENCE</scope>
    <source>
        <strain evidence="2">MF-1</strain>
    </source>
</reference>
<protein>
    <submittedName>
        <fullName evidence="2">Uncharacterized protein</fullName>
    </submittedName>
</protein>
<feature type="compositionally biased region" description="Basic and acidic residues" evidence="1">
    <location>
        <begin position="95"/>
        <end position="107"/>
    </location>
</feature>
<organism evidence="2 3">
    <name type="scientific">Austropuccinia psidii MF-1</name>
    <dbReference type="NCBI Taxonomy" id="1389203"/>
    <lineage>
        <taxon>Eukaryota</taxon>
        <taxon>Fungi</taxon>
        <taxon>Dikarya</taxon>
        <taxon>Basidiomycota</taxon>
        <taxon>Pucciniomycotina</taxon>
        <taxon>Pucciniomycetes</taxon>
        <taxon>Pucciniales</taxon>
        <taxon>Sphaerophragmiaceae</taxon>
        <taxon>Austropuccinia</taxon>
    </lineage>
</organism>
<evidence type="ECO:0000313" key="2">
    <source>
        <dbReference type="EMBL" id="MBW0557659.1"/>
    </source>
</evidence>
<dbReference type="EMBL" id="AVOT02065647">
    <property type="protein sequence ID" value="MBW0557659.1"/>
    <property type="molecule type" value="Genomic_DNA"/>
</dbReference>
<feature type="region of interest" description="Disordered" evidence="1">
    <location>
        <begin position="74"/>
        <end position="107"/>
    </location>
</feature>
<dbReference type="Proteomes" id="UP000765509">
    <property type="component" value="Unassembled WGS sequence"/>
</dbReference>
<keyword evidence="3" id="KW-1185">Reference proteome</keyword>